<evidence type="ECO:0000313" key="1">
    <source>
        <dbReference type="EMBL" id="MBK3497415.1"/>
    </source>
</evidence>
<gene>
    <name evidence="1" type="ORF">JFL43_21895</name>
</gene>
<protein>
    <recommendedName>
        <fullName evidence="3">Replicative helicase inhibitor G39P N-terminal domain-containing protein</fullName>
    </recommendedName>
</protein>
<name>A0ABS1HDF5_9BACL</name>
<dbReference type="Proteomes" id="UP000618943">
    <property type="component" value="Unassembled WGS sequence"/>
</dbReference>
<comment type="caution">
    <text evidence="1">The sequence shown here is derived from an EMBL/GenBank/DDBJ whole genome shotgun (WGS) entry which is preliminary data.</text>
</comment>
<accession>A0ABS1HDF5</accession>
<organism evidence="1 2">
    <name type="scientific">Viridibacillus soli</name>
    <dbReference type="NCBI Taxonomy" id="2798301"/>
    <lineage>
        <taxon>Bacteria</taxon>
        <taxon>Bacillati</taxon>
        <taxon>Bacillota</taxon>
        <taxon>Bacilli</taxon>
        <taxon>Bacillales</taxon>
        <taxon>Caryophanaceae</taxon>
        <taxon>Viridibacillus</taxon>
    </lineage>
</organism>
<evidence type="ECO:0008006" key="3">
    <source>
        <dbReference type="Google" id="ProtNLM"/>
    </source>
</evidence>
<keyword evidence="2" id="KW-1185">Reference proteome</keyword>
<reference evidence="1 2" key="1">
    <citation type="submission" date="2020-12" db="EMBL/GenBank/DDBJ databases">
        <title>YIM B01967 draft genome.</title>
        <authorList>
            <person name="Yan X."/>
        </authorList>
    </citation>
    <scope>NUCLEOTIDE SEQUENCE [LARGE SCALE GENOMIC DNA]</scope>
    <source>
        <strain evidence="1 2">YIM B01967</strain>
    </source>
</reference>
<dbReference type="EMBL" id="JAEOAH010000070">
    <property type="protein sequence ID" value="MBK3497415.1"/>
    <property type="molecule type" value="Genomic_DNA"/>
</dbReference>
<dbReference type="RefSeq" id="WP_200750686.1">
    <property type="nucleotide sequence ID" value="NZ_JAEOAH010000070.1"/>
</dbReference>
<evidence type="ECO:0000313" key="2">
    <source>
        <dbReference type="Proteomes" id="UP000618943"/>
    </source>
</evidence>
<proteinExistence type="predicted"/>
<sequence length="84" mass="10088">MTWEKQALEELVEQLVLHHQMYTKKMTVLEFLGIDFNWGSESFDIIAAMTPKWEECCKPPYEESLNKRYVEIVLNEIEKQYKSQ</sequence>